<comment type="caution">
    <text evidence="4">The sequence shown here is derived from an EMBL/GenBank/DDBJ whole genome shotgun (WGS) entry which is preliminary data.</text>
</comment>
<dbReference type="eggNOG" id="ENOG5031UA4">
    <property type="taxonomic scope" value="Bacteria"/>
</dbReference>
<reference evidence="4 5" key="1">
    <citation type="submission" date="2010-11" db="EMBL/GenBank/DDBJ databases">
        <authorList>
            <person name="Durkin A.S."/>
            <person name="Madupu R."/>
            <person name="Torralba M."/>
            <person name="Gillis M."/>
            <person name="Methe B."/>
            <person name="Sutton G."/>
            <person name="Nelson K.E."/>
        </authorList>
    </citation>
    <scope>NUCLEOTIDE SEQUENCE [LARGE SCALE GENOMIC DNA]</scope>
    <source>
        <strain evidence="4 5">UPII 345-E</strain>
    </source>
</reference>
<feature type="chain" id="PRO_5039557453" description="DUF1980 domain-containing protein" evidence="2">
    <location>
        <begin position="26"/>
        <end position="203"/>
    </location>
</feature>
<name>E4L9J1_9FIRM</name>
<evidence type="ECO:0000313" key="4">
    <source>
        <dbReference type="EMBL" id="EFR42592.1"/>
    </source>
</evidence>
<feature type="domain" description="DUF1980" evidence="3">
    <location>
        <begin position="79"/>
        <end position="189"/>
    </location>
</feature>
<gene>
    <name evidence="4" type="ORF">HMPREF9220_0417</name>
</gene>
<dbReference type="RefSeq" id="WP_007554881.1">
    <property type="nucleotide sequence ID" value="NZ_AENT01000024.1"/>
</dbReference>
<dbReference type="Proteomes" id="UP000004594">
    <property type="component" value="Unassembled WGS sequence"/>
</dbReference>
<protein>
    <recommendedName>
        <fullName evidence="3">DUF1980 domain-containing protein</fullName>
    </recommendedName>
</protein>
<sequence>MNKKIIALCLSSLILCMAGCGSDNSASPDTPPPPKVPPQEQTLPDKPIVPLKKEDIENQQGFPKFDVKYDIAADRQNFDKNNIDITVGDTHYMTQINDWYMNFKDYENKTVVIEGYFLTINGHYFIGRNGPTCPYCTGGYVDFEFTTDETLKDLKPLESWIRVTGILRESDVHMSEKTTVPFYHIEAISIEKIPYSGKGTITD</sequence>
<accession>E4L9J1</accession>
<dbReference type="Pfam" id="PF21537">
    <property type="entry name" value="DUF1980_C"/>
    <property type="match status" value="1"/>
</dbReference>
<evidence type="ECO:0000259" key="3">
    <source>
        <dbReference type="Pfam" id="PF21537"/>
    </source>
</evidence>
<keyword evidence="2" id="KW-0732">Signal</keyword>
<dbReference type="InterPro" id="IPR048447">
    <property type="entry name" value="DUF1980_C"/>
</dbReference>
<evidence type="ECO:0000256" key="2">
    <source>
        <dbReference type="SAM" id="SignalP"/>
    </source>
</evidence>
<dbReference type="EMBL" id="AENT01000024">
    <property type="protein sequence ID" value="EFR42592.1"/>
    <property type="molecule type" value="Genomic_DNA"/>
</dbReference>
<evidence type="ECO:0000256" key="1">
    <source>
        <dbReference type="SAM" id="MobiDB-lite"/>
    </source>
</evidence>
<evidence type="ECO:0000313" key="5">
    <source>
        <dbReference type="Proteomes" id="UP000004594"/>
    </source>
</evidence>
<dbReference type="AlphaFoldDB" id="E4L9J1"/>
<dbReference type="OrthoDB" id="1778827at2"/>
<proteinExistence type="predicted"/>
<organism evidence="4 5">
    <name type="scientific">Dialister micraerophilus UPII 345-E</name>
    <dbReference type="NCBI Taxonomy" id="910314"/>
    <lineage>
        <taxon>Bacteria</taxon>
        <taxon>Bacillati</taxon>
        <taxon>Bacillota</taxon>
        <taxon>Negativicutes</taxon>
        <taxon>Veillonellales</taxon>
        <taxon>Veillonellaceae</taxon>
        <taxon>Dialister</taxon>
    </lineage>
</organism>
<feature type="signal peptide" evidence="2">
    <location>
        <begin position="1"/>
        <end position="25"/>
    </location>
</feature>
<feature type="region of interest" description="Disordered" evidence="1">
    <location>
        <begin position="24"/>
        <end position="46"/>
    </location>
</feature>